<dbReference type="OMA" id="NCKETCW"/>
<evidence type="ECO:0000313" key="1">
    <source>
        <dbReference type="EMBL" id="KJA13967.1"/>
    </source>
</evidence>
<gene>
    <name evidence="1" type="ORF">HYPSUDRAFT_49498</name>
</gene>
<sequence length="94" mass="10978">MCRWRQISDTYAGCGHAYRLEDEIVHCQDHLCKFSPYHDPNCGPNCKETCWQYRQFPEQINRRLDRKCGPCVEAERRAAQAAYEAQQAAQGGRR</sequence>
<keyword evidence="2" id="KW-1185">Reference proteome</keyword>
<dbReference type="EMBL" id="KN817702">
    <property type="protein sequence ID" value="KJA13967.1"/>
    <property type="molecule type" value="Genomic_DNA"/>
</dbReference>
<protein>
    <submittedName>
        <fullName evidence="1">Uncharacterized protein</fullName>
    </submittedName>
</protein>
<evidence type="ECO:0000313" key="2">
    <source>
        <dbReference type="Proteomes" id="UP000054270"/>
    </source>
</evidence>
<name>A0A0D2KH87_HYPSF</name>
<reference evidence="2" key="1">
    <citation type="submission" date="2014-04" db="EMBL/GenBank/DDBJ databases">
        <title>Evolutionary Origins and Diversification of the Mycorrhizal Mutualists.</title>
        <authorList>
            <consortium name="DOE Joint Genome Institute"/>
            <consortium name="Mycorrhizal Genomics Consortium"/>
            <person name="Kohler A."/>
            <person name="Kuo A."/>
            <person name="Nagy L.G."/>
            <person name="Floudas D."/>
            <person name="Copeland A."/>
            <person name="Barry K.W."/>
            <person name="Cichocki N."/>
            <person name="Veneault-Fourrey C."/>
            <person name="LaButti K."/>
            <person name="Lindquist E.A."/>
            <person name="Lipzen A."/>
            <person name="Lundell T."/>
            <person name="Morin E."/>
            <person name="Murat C."/>
            <person name="Riley R."/>
            <person name="Ohm R."/>
            <person name="Sun H."/>
            <person name="Tunlid A."/>
            <person name="Henrissat B."/>
            <person name="Grigoriev I.V."/>
            <person name="Hibbett D.S."/>
            <person name="Martin F."/>
        </authorList>
    </citation>
    <scope>NUCLEOTIDE SEQUENCE [LARGE SCALE GENOMIC DNA]</scope>
    <source>
        <strain evidence="2">FD-334 SS-4</strain>
    </source>
</reference>
<accession>A0A0D2KH87</accession>
<dbReference type="AlphaFoldDB" id="A0A0D2KH87"/>
<dbReference type="OrthoDB" id="2748942at2759"/>
<organism evidence="1 2">
    <name type="scientific">Hypholoma sublateritium (strain FD-334 SS-4)</name>
    <dbReference type="NCBI Taxonomy" id="945553"/>
    <lineage>
        <taxon>Eukaryota</taxon>
        <taxon>Fungi</taxon>
        <taxon>Dikarya</taxon>
        <taxon>Basidiomycota</taxon>
        <taxon>Agaricomycotina</taxon>
        <taxon>Agaricomycetes</taxon>
        <taxon>Agaricomycetidae</taxon>
        <taxon>Agaricales</taxon>
        <taxon>Agaricineae</taxon>
        <taxon>Strophariaceae</taxon>
        <taxon>Hypholoma</taxon>
    </lineage>
</organism>
<dbReference type="Proteomes" id="UP000054270">
    <property type="component" value="Unassembled WGS sequence"/>
</dbReference>
<proteinExistence type="predicted"/>